<keyword evidence="3" id="KW-1185">Reference proteome</keyword>
<organism evidence="2 3">
    <name type="scientific">Croceivirga radicis</name>
    <dbReference type="NCBI Taxonomy" id="1929488"/>
    <lineage>
        <taxon>Bacteria</taxon>
        <taxon>Pseudomonadati</taxon>
        <taxon>Bacteroidota</taxon>
        <taxon>Flavobacteriia</taxon>
        <taxon>Flavobacteriales</taxon>
        <taxon>Flavobacteriaceae</taxon>
        <taxon>Croceivirga</taxon>
    </lineage>
</organism>
<keyword evidence="1" id="KW-0472">Membrane</keyword>
<evidence type="ECO:0008006" key="4">
    <source>
        <dbReference type="Google" id="ProtNLM"/>
    </source>
</evidence>
<dbReference type="Pfam" id="PF09527">
    <property type="entry name" value="ATPase_gene1"/>
    <property type="match status" value="1"/>
</dbReference>
<dbReference type="Proteomes" id="UP000191680">
    <property type="component" value="Unassembled WGS sequence"/>
</dbReference>
<reference evidence="2 3" key="1">
    <citation type="submission" date="2016-12" db="EMBL/GenBank/DDBJ databases">
        <authorList>
            <person name="Song W.-J."/>
            <person name="Kurnit D.M."/>
        </authorList>
    </citation>
    <scope>NUCLEOTIDE SEQUENCE [LARGE SCALE GENOMIC DNA]</scope>
    <source>
        <strain evidence="2 3">HSG9</strain>
    </source>
</reference>
<keyword evidence="1" id="KW-1133">Transmembrane helix</keyword>
<feature type="transmembrane region" description="Helical" evidence="1">
    <location>
        <begin position="23"/>
        <end position="43"/>
    </location>
</feature>
<feature type="transmembrane region" description="Helical" evidence="1">
    <location>
        <begin position="63"/>
        <end position="81"/>
    </location>
</feature>
<dbReference type="AlphaFoldDB" id="A0A1V6LVM2"/>
<evidence type="ECO:0000313" key="2">
    <source>
        <dbReference type="EMBL" id="OQD44223.1"/>
    </source>
</evidence>
<name>A0A1V6LVM2_9FLAO</name>
<keyword evidence="1" id="KW-0812">Transmembrane</keyword>
<proteinExistence type="predicted"/>
<sequence length="85" mass="9600">MHSVPSSQNKMNQQKPLNERQQLLKNIASFSGVAIQMGVTIYLGNLLGEWLDQKFVTAYWEEIITLLAVFMAMGLVIKKAIDMSK</sequence>
<evidence type="ECO:0000313" key="3">
    <source>
        <dbReference type="Proteomes" id="UP000191680"/>
    </source>
</evidence>
<dbReference type="InterPro" id="IPR032820">
    <property type="entry name" value="ATPase_put"/>
</dbReference>
<comment type="caution">
    <text evidence="2">The sequence shown here is derived from an EMBL/GenBank/DDBJ whole genome shotgun (WGS) entry which is preliminary data.</text>
</comment>
<gene>
    <name evidence="2" type="ORF">BUL40_01305</name>
</gene>
<dbReference type="EMBL" id="MTBC01000001">
    <property type="protein sequence ID" value="OQD44223.1"/>
    <property type="molecule type" value="Genomic_DNA"/>
</dbReference>
<accession>A0A1V6LVM2</accession>
<evidence type="ECO:0000256" key="1">
    <source>
        <dbReference type="SAM" id="Phobius"/>
    </source>
</evidence>
<protein>
    <recommendedName>
        <fullName evidence="4">AtpZ/AtpI family protein</fullName>
    </recommendedName>
</protein>